<dbReference type="AlphaFoldDB" id="A0A1B0AI57"/>
<sequence>MATRSFSDVSRNARMCSAPVPAVCLPKTTVPSTNFLPIFVFVANVAIEISKGYAISGEYFSTYLISGANGKRKCSLNFGHVLVCIVLSSRLVPGNSLTYNEQVSTPYLRFAWESHISVLIVKTVTTQRRQQHKQ</sequence>
<dbReference type="VEuPathDB" id="VectorBase:GPAI046560"/>
<keyword evidence="2" id="KW-1185">Reference proteome</keyword>
<dbReference type="EnsemblMetazoa" id="GPAI046560-RA">
    <property type="protein sequence ID" value="GPAI046560-PA"/>
    <property type="gene ID" value="GPAI046560"/>
</dbReference>
<protein>
    <submittedName>
        <fullName evidence="1">Uncharacterized protein</fullName>
    </submittedName>
</protein>
<evidence type="ECO:0000313" key="1">
    <source>
        <dbReference type="EnsemblMetazoa" id="GPAI046560-PA"/>
    </source>
</evidence>
<reference evidence="2" key="1">
    <citation type="submission" date="2014-03" db="EMBL/GenBank/DDBJ databases">
        <authorList>
            <person name="Aksoy S."/>
            <person name="Warren W."/>
            <person name="Wilson R.K."/>
        </authorList>
    </citation>
    <scope>NUCLEOTIDE SEQUENCE [LARGE SCALE GENOMIC DNA]</scope>
    <source>
        <strain evidence="2">IAEA</strain>
    </source>
</reference>
<reference evidence="1" key="2">
    <citation type="submission" date="2020-05" db="UniProtKB">
        <authorList>
            <consortium name="EnsemblMetazoa"/>
        </authorList>
    </citation>
    <scope>IDENTIFICATION</scope>
    <source>
        <strain evidence="1">IAEA</strain>
    </source>
</reference>
<evidence type="ECO:0000313" key="2">
    <source>
        <dbReference type="Proteomes" id="UP000092445"/>
    </source>
</evidence>
<organism evidence="1 2">
    <name type="scientific">Glossina pallidipes</name>
    <name type="common">Tsetse fly</name>
    <dbReference type="NCBI Taxonomy" id="7398"/>
    <lineage>
        <taxon>Eukaryota</taxon>
        <taxon>Metazoa</taxon>
        <taxon>Ecdysozoa</taxon>
        <taxon>Arthropoda</taxon>
        <taxon>Hexapoda</taxon>
        <taxon>Insecta</taxon>
        <taxon>Pterygota</taxon>
        <taxon>Neoptera</taxon>
        <taxon>Endopterygota</taxon>
        <taxon>Diptera</taxon>
        <taxon>Brachycera</taxon>
        <taxon>Muscomorpha</taxon>
        <taxon>Hippoboscoidea</taxon>
        <taxon>Glossinidae</taxon>
        <taxon>Glossina</taxon>
    </lineage>
</organism>
<name>A0A1B0AI57_GLOPL</name>
<accession>A0A1B0AI57</accession>
<proteinExistence type="predicted"/>
<dbReference type="Proteomes" id="UP000092445">
    <property type="component" value="Unassembled WGS sequence"/>
</dbReference>